<keyword evidence="4 11" id="KW-0812">Transmembrane</keyword>
<evidence type="ECO:0000256" key="7">
    <source>
        <dbReference type="ARBA" id="ARBA00023128"/>
    </source>
</evidence>
<keyword evidence="5 9" id="KW-0999">Mitochondrion inner membrane</keyword>
<comment type="subcellular location">
    <subcellularLocation>
        <location evidence="1 9">Mitochondrion inner membrane</location>
    </subcellularLocation>
</comment>
<sequence length="159" mass="17343">MSTSNPSSSSSSSLTPSSASQETPSSIPPENANPAAAEQIFSTGNRWADYKLAAKRISFWDDLKHIGEIPCARNSLLLGISAGTGIGFVRGFNTKPFIAANWAMGTFLVVSVGSWNVCRANIRREREQVRVVMEQMAGRRLRRAEQDENVKGDQPDKSL</sequence>
<evidence type="ECO:0000256" key="4">
    <source>
        <dbReference type="ARBA" id="ARBA00022692"/>
    </source>
</evidence>
<feature type="region of interest" description="Disordered" evidence="10">
    <location>
        <begin position="1"/>
        <end position="33"/>
    </location>
</feature>
<evidence type="ECO:0000256" key="5">
    <source>
        <dbReference type="ARBA" id="ARBA00022792"/>
    </source>
</evidence>
<evidence type="ECO:0000313" key="13">
    <source>
        <dbReference type="Proteomes" id="UP000217199"/>
    </source>
</evidence>
<comment type="caution">
    <text evidence="12">The sequence shown here is derived from an EMBL/GenBank/DDBJ whole genome shotgun (WGS) entry which is preliminary data.</text>
</comment>
<keyword evidence="8 9" id="KW-0472">Membrane</keyword>
<dbReference type="GO" id="GO:0005743">
    <property type="term" value="C:mitochondrial inner membrane"/>
    <property type="evidence" value="ECO:0007669"/>
    <property type="project" value="UniProtKB-SubCell"/>
</dbReference>
<proteinExistence type="inferred from homology"/>
<evidence type="ECO:0000256" key="8">
    <source>
        <dbReference type="ARBA" id="ARBA00023136"/>
    </source>
</evidence>
<evidence type="ECO:0000313" key="12">
    <source>
        <dbReference type="EMBL" id="PAV17092.1"/>
    </source>
</evidence>
<evidence type="ECO:0000256" key="1">
    <source>
        <dbReference type="ARBA" id="ARBA00004273"/>
    </source>
</evidence>
<evidence type="ECO:0000256" key="6">
    <source>
        <dbReference type="ARBA" id="ARBA00022989"/>
    </source>
</evidence>
<keyword evidence="7 9" id="KW-0496">Mitochondrion</keyword>
<dbReference type="EMBL" id="NBII01000007">
    <property type="protein sequence ID" value="PAV17092.1"/>
    <property type="molecule type" value="Genomic_DNA"/>
</dbReference>
<comment type="function">
    <text evidence="9">Involved in the assembly of the cytochrome c oxidase complex.</text>
</comment>
<dbReference type="GO" id="GO:0033617">
    <property type="term" value="P:mitochondrial respiratory chain complex IV assembly"/>
    <property type="evidence" value="ECO:0007669"/>
    <property type="project" value="InterPro"/>
</dbReference>
<dbReference type="InParanoid" id="A0A286UBW8"/>
<comment type="similarity">
    <text evidence="2 9">Belongs to the COX20 family.</text>
</comment>
<dbReference type="PANTHER" id="PTHR31586">
    <property type="entry name" value="CYTOCHROME C OXIDASE PROTEIN 20"/>
    <property type="match status" value="1"/>
</dbReference>
<keyword evidence="13" id="KW-1185">Reference proteome</keyword>
<evidence type="ECO:0000256" key="9">
    <source>
        <dbReference type="PIRNR" id="PIRNR007871"/>
    </source>
</evidence>
<name>A0A286UBW8_9AGAM</name>
<evidence type="ECO:0000256" key="3">
    <source>
        <dbReference type="ARBA" id="ARBA00017689"/>
    </source>
</evidence>
<evidence type="ECO:0000256" key="10">
    <source>
        <dbReference type="SAM" id="MobiDB-lite"/>
    </source>
</evidence>
<feature type="compositionally biased region" description="Low complexity" evidence="10">
    <location>
        <begin position="1"/>
        <end position="20"/>
    </location>
</feature>
<dbReference type="OrthoDB" id="14603at2759"/>
<dbReference type="Proteomes" id="UP000217199">
    <property type="component" value="Unassembled WGS sequence"/>
</dbReference>
<dbReference type="PIRSF" id="PIRSF007871">
    <property type="entry name" value="Cox20"/>
    <property type="match status" value="1"/>
</dbReference>
<feature type="transmembrane region" description="Helical" evidence="11">
    <location>
        <begin position="98"/>
        <end position="118"/>
    </location>
</feature>
<accession>A0A286UBW8</accession>
<dbReference type="AlphaFoldDB" id="A0A286UBW8"/>
<dbReference type="STRING" id="2282107.A0A286UBW8"/>
<protein>
    <recommendedName>
        <fullName evidence="3 9">Cytochrome c oxidase assembly protein COX20, mitochondrial</fullName>
    </recommendedName>
</protein>
<dbReference type="InterPro" id="IPR022533">
    <property type="entry name" value="Cox20"/>
</dbReference>
<evidence type="ECO:0000256" key="2">
    <source>
        <dbReference type="ARBA" id="ARBA00009575"/>
    </source>
</evidence>
<dbReference type="Pfam" id="PF12597">
    <property type="entry name" value="Cox20"/>
    <property type="match status" value="1"/>
</dbReference>
<reference evidence="12 13" key="1">
    <citation type="journal article" date="2017" name="Mol. Ecol.">
        <title>Comparative and population genomic landscape of Phellinus noxius: A hypervariable fungus causing root rot in trees.</title>
        <authorList>
            <person name="Chung C.L."/>
            <person name="Lee T.J."/>
            <person name="Akiba M."/>
            <person name="Lee H.H."/>
            <person name="Kuo T.H."/>
            <person name="Liu D."/>
            <person name="Ke H.M."/>
            <person name="Yokoi T."/>
            <person name="Roa M.B."/>
            <person name="Lu M.J."/>
            <person name="Chang Y.Y."/>
            <person name="Ann P.J."/>
            <person name="Tsai J.N."/>
            <person name="Chen C.Y."/>
            <person name="Tzean S.S."/>
            <person name="Ota Y."/>
            <person name="Hattori T."/>
            <person name="Sahashi N."/>
            <person name="Liou R.F."/>
            <person name="Kikuchi T."/>
            <person name="Tsai I.J."/>
        </authorList>
    </citation>
    <scope>NUCLEOTIDE SEQUENCE [LARGE SCALE GENOMIC DNA]</scope>
    <source>
        <strain evidence="12 13">FFPRI411160</strain>
    </source>
</reference>
<keyword evidence="6 11" id="KW-1133">Transmembrane helix</keyword>
<evidence type="ECO:0000256" key="11">
    <source>
        <dbReference type="SAM" id="Phobius"/>
    </source>
</evidence>
<organism evidence="12 13">
    <name type="scientific">Pyrrhoderma noxium</name>
    <dbReference type="NCBI Taxonomy" id="2282107"/>
    <lineage>
        <taxon>Eukaryota</taxon>
        <taxon>Fungi</taxon>
        <taxon>Dikarya</taxon>
        <taxon>Basidiomycota</taxon>
        <taxon>Agaricomycotina</taxon>
        <taxon>Agaricomycetes</taxon>
        <taxon>Hymenochaetales</taxon>
        <taxon>Hymenochaetaceae</taxon>
        <taxon>Pyrrhoderma</taxon>
    </lineage>
</organism>
<gene>
    <name evidence="12" type="ORF">PNOK_0715600</name>
</gene>
<dbReference type="PANTHER" id="PTHR31586:SF1">
    <property type="entry name" value="CYTOCHROME C OXIDASE ASSEMBLY PROTEIN COX20, MITOCHONDRIAL"/>
    <property type="match status" value="1"/>
</dbReference>